<evidence type="ECO:0000256" key="5">
    <source>
        <dbReference type="ARBA" id="ARBA00022840"/>
    </source>
</evidence>
<gene>
    <name evidence="7" type="ORF">TRFO_35100</name>
</gene>
<dbReference type="PROSITE" id="PS50127">
    <property type="entry name" value="UBC_2"/>
    <property type="match status" value="1"/>
</dbReference>
<name>A0A1J4JH46_9EUKA</name>
<dbReference type="Pfam" id="PF00179">
    <property type="entry name" value="UQ_con"/>
    <property type="match status" value="1"/>
</dbReference>
<keyword evidence="4" id="KW-0833">Ubl conjugation pathway</keyword>
<dbReference type="GeneID" id="94844763"/>
<dbReference type="InterPro" id="IPR000608">
    <property type="entry name" value="UBC"/>
</dbReference>
<evidence type="ECO:0000256" key="1">
    <source>
        <dbReference type="ARBA" id="ARBA00012486"/>
    </source>
</evidence>
<evidence type="ECO:0000259" key="6">
    <source>
        <dbReference type="PROSITE" id="PS50127"/>
    </source>
</evidence>
<keyword evidence="8" id="KW-1185">Reference proteome</keyword>
<evidence type="ECO:0000256" key="2">
    <source>
        <dbReference type="ARBA" id="ARBA00022679"/>
    </source>
</evidence>
<dbReference type="RefSeq" id="XP_068351611.1">
    <property type="nucleotide sequence ID" value="XM_068510059.1"/>
</dbReference>
<dbReference type="SMART" id="SM00212">
    <property type="entry name" value="UBCc"/>
    <property type="match status" value="1"/>
</dbReference>
<dbReference type="VEuPathDB" id="TrichDB:TRFO_35100"/>
<dbReference type="PANTHER" id="PTHR24067">
    <property type="entry name" value="UBIQUITIN-CONJUGATING ENZYME E2"/>
    <property type="match status" value="1"/>
</dbReference>
<evidence type="ECO:0000313" key="8">
    <source>
        <dbReference type="Proteomes" id="UP000179807"/>
    </source>
</evidence>
<sequence length="151" mass="17048">MSQNQRRIAKEIKDFQTKPPAGITARPIKDDDIFTWKGTIQGPEGTVYENGIFHVKISLPPDYPYKAPFLCFDPPVYHPNVDQKTGQACLEILDKGWAPTVMLTKVLIQVRDLLANPAPAHAVDNSIGEEFVNNRAEFDRKAREWTSKNAK</sequence>
<dbReference type="EMBL" id="MLAK01001053">
    <property type="protein sequence ID" value="OHS98474.1"/>
    <property type="molecule type" value="Genomic_DNA"/>
</dbReference>
<dbReference type="GO" id="GO:0061631">
    <property type="term" value="F:ubiquitin conjugating enzyme activity"/>
    <property type="evidence" value="ECO:0007669"/>
    <property type="project" value="UniProtKB-EC"/>
</dbReference>
<dbReference type="GO" id="GO:0005524">
    <property type="term" value="F:ATP binding"/>
    <property type="evidence" value="ECO:0007669"/>
    <property type="project" value="UniProtKB-KW"/>
</dbReference>
<dbReference type="AlphaFoldDB" id="A0A1J4JH46"/>
<keyword evidence="5" id="KW-0067">ATP-binding</keyword>
<feature type="domain" description="UBC core" evidence="6">
    <location>
        <begin position="3"/>
        <end position="151"/>
    </location>
</feature>
<evidence type="ECO:0000313" key="7">
    <source>
        <dbReference type="EMBL" id="OHS98474.1"/>
    </source>
</evidence>
<dbReference type="FunFam" id="3.10.110.10:FF:000060">
    <property type="entry name" value="Ubiquitin conjugating enzyme (UbcB)"/>
    <property type="match status" value="1"/>
</dbReference>
<evidence type="ECO:0000256" key="4">
    <source>
        <dbReference type="ARBA" id="ARBA00022786"/>
    </source>
</evidence>
<dbReference type="Gene3D" id="3.10.110.10">
    <property type="entry name" value="Ubiquitin Conjugating Enzyme"/>
    <property type="match status" value="1"/>
</dbReference>
<keyword evidence="3" id="KW-0547">Nucleotide-binding</keyword>
<dbReference type="InterPro" id="IPR016135">
    <property type="entry name" value="UBQ-conjugating_enzyme/RWD"/>
</dbReference>
<dbReference type="Proteomes" id="UP000179807">
    <property type="component" value="Unassembled WGS sequence"/>
</dbReference>
<comment type="caution">
    <text evidence="7">The sequence shown here is derived from an EMBL/GenBank/DDBJ whole genome shotgun (WGS) entry which is preliminary data.</text>
</comment>
<dbReference type="OrthoDB" id="9978460at2759"/>
<keyword evidence="2" id="KW-0808">Transferase</keyword>
<reference evidence="7" key="1">
    <citation type="submission" date="2016-10" db="EMBL/GenBank/DDBJ databases">
        <authorList>
            <person name="Benchimol M."/>
            <person name="Almeida L.G."/>
            <person name="Vasconcelos A.T."/>
            <person name="Perreira-Neves A."/>
            <person name="Rosa I.A."/>
            <person name="Tasca T."/>
            <person name="Bogo M.R."/>
            <person name="de Souza W."/>
        </authorList>
    </citation>
    <scope>NUCLEOTIDE SEQUENCE [LARGE SCALE GENOMIC DNA]</scope>
    <source>
        <strain evidence="7">K</strain>
    </source>
</reference>
<dbReference type="EC" id="2.3.2.23" evidence="1"/>
<dbReference type="SUPFAM" id="SSF54495">
    <property type="entry name" value="UBC-like"/>
    <property type="match status" value="1"/>
</dbReference>
<organism evidence="7 8">
    <name type="scientific">Tritrichomonas foetus</name>
    <dbReference type="NCBI Taxonomy" id="1144522"/>
    <lineage>
        <taxon>Eukaryota</taxon>
        <taxon>Metamonada</taxon>
        <taxon>Parabasalia</taxon>
        <taxon>Tritrichomonadida</taxon>
        <taxon>Tritrichomonadidae</taxon>
        <taxon>Tritrichomonas</taxon>
    </lineage>
</organism>
<accession>A0A1J4JH46</accession>
<evidence type="ECO:0000256" key="3">
    <source>
        <dbReference type="ARBA" id="ARBA00022741"/>
    </source>
</evidence>
<protein>
    <recommendedName>
        <fullName evidence="1">E2 ubiquitin-conjugating enzyme</fullName>
        <ecNumber evidence="1">2.3.2.23</ecNumber>
    </recommendedName>
</protein>
<proteinExistence type="predicted"/>
<dbReference type="InterPro" id="IPR050113">
    <property type="entry name" value="Ub_conjugating_enzyme"/>
</dbReference>